<dbReference type="Proteomes" id="UP001153678">
    <property type="component" value="Unassembled WGS sequence"/>
</dbReference>
<protein>
    <submittedName>
        <fullName evidence="2">16699_t:CDS:1</fullName>
    </submittedName>
</protein>
<feature type="compositionally biased region" description="Low complexity" evidence="1">
    <location>
        <begin position="231"/>
        <end position="243"/>
    </location>
</feature>
<feature type="region of interest" description="Disordered" evidence="1">
    <location>
        <begin position="695"/>
        <end position="739"/>
    </location>
</feature>
<reference evidence="2" key="1">
    <citation type="submission" date="2022-08" db="EMBL/GenBank/DDBJ databases">
        <authorList>
            <person name="Kallberg Y."/>
            <person name="Tangrot J."/>
            <person name="Rosling A."/>
        </authorList>
    </citation>
    <scope>NUCLEOTIDE SEQUENCE</scope>
    <source>
        <strain evidence="2">Wild A</strain>
    </source>
</reference>
<evidence type="ECO:0000313" key="3">
    <source>
        <dbReference type="Proteomes" id="UP001153678"/>
    </source>
</evidence>
<feature type="compositionally biased region" description="Low complexity" evidence="1">
    <location>
        <begin position="253"/>
        <end position="268"/>
    </location>
</feature>
<feature type="region of interest" description="Disordered" evidence="1">
    <location>
        <begin position="231"/>
        <end position="338"/>
    </location>
</feature>
<feature type="compositionally biased region" description="Polar residues" evidence="1">
    <location>
        <begin position="697"/>
        <end position="727"/>
    </location>
</feature>
<feature type="region of interest" description="Disordered" evidence="1">
    <location>
        <begin position="565"/>
        <end position="608"/>
    </location>
</feature>
<dbReference type="Gene3D" id="1.10.20.10">
    <property type="entry name" value="Histone, subunit A"/>
    <property type="match status" value="1"/>
</dbReference>
<feature type="compositionally biased region" description="Acidic residues" evidence="1">
    <location>
        <begin position="936"/>
        <end position="951"/>
    </location>
</feature>
<feature type="compositionally biased region" description="Polar residues" evidence="1">
    <location>
        <begin position="389"/>
        <end position="398"/>
    </location>
</feature>
<dbReference type="AlphaFoldDB" id="A0A9W4WSH8"/>
<feature type="compositionally biased region" description="Polar residues" evidence="1">
    <location>
        <begin position="493"/>
        <end position="519"/>
    </location>
</feature>
<dbReference type="GO" id="GO:0046982">
    <property type="term" value="F:protein heterodimerization activity"/>
    <property type="evidence" value="ECO:0007669"/>
    <property type="project" value="InterPro"/>
</dbReference>
<feature type="region of interest" description="Disordered" evidence="1">
    <location>
        <begin position="371"/>
        <end position="400"/>
    </location>
</feature>
<dbReference type="EMBL" id="CAMKVN010003097">
    <property type="protein sequence ID" value="CAI2183670.1"/>
    <property type="molecule type" value="Genomic_DNA"/>
</dbReference>
<feature type="compositionally biased region" description="Basic and acidic residues" evidence="1">
    <location>
        <begin position="952"/>
        <end position="963"/>
    </location>
</feature>
<organism evidence="2 3">
    <name type="scientific">Funneliformis geosporum</name>
    <dbReference type="NCBI Taxonomy" id="1117311"/>
    <lineage>
        <taxon>Eukaryota</taxon>
        <taxon>Fungi</taxon>
        <taxon>Fungi incertae sedis</taxon>
        <taxon>Mucoromycota</taxon>
        <taxon>Glomeromycotina</taxon>
        <taxon>Glomeromycetes</taxon>
        <taxon>Glomerales</taxon>
        <taxon>Glomeraceae</taxon>
        <taxon>Funneliformis</taxon>
    </lineage>
</organism>
<keyword evidence="3" id="KW-1185">Reference proteome</keyword>
<gene>
    <name evidence="2" type="ORF">FWILDA_LOCUS11193</name>
</gene>
<accession>A0A9W4WSH8</accession>
<proteinExistence type="predicted"/>
<feature type="compositionally biased region" description="Basic and acidic residues" evidence="1">
    <location>
        <begin position="441"/>
        <end position="458"/>
    </location>
</feature>
<name>A0A9W4WSH8_9GLOM</name>
<dbReference type="InterPro" id="IPR009072">
    <property type="entry name" value="Histone-fold"/>
</dbReference>
<feature type="region of interest" description="Disordered" evidence="1">
    <location>
        <begin position="936"/>
        <end position="963"/>
    </location>
</feature>
<feature type="region of interest" description="Disordered" evidence="1">
    <location>
        <begin position="624"/>
        <end position="656"/>
    </location>
</feature>
<comment type="caution">
    <text evidence="2">The sequence shown here is derived from an EMBL/GenBank/DDBJ whole genome shotgun (WGS) entry which is preliminary data.</text>
</comment>
<evidence type="ECO:0000313" key="2">
    <source>
        <dbReference type="EMBL" id="CAI2183670.1"/>
    </source>
</evidence>
<feature type="region of interest" description="Disordered" evidence="1">
    <location>
        <begin position="424"/>
        <end position="519"/>
    </location>
</feature>
<evidence type="ECO:0000256" key="1">
    <source>
        <dbReference type="SAM" id="MobiDB-lite"/>
    </source>
</evidence>
<feature type="compositionally biased region" description="Low complexity" evidence="1">
    <location>
        <begin position="592"/>
        <end position="603"/>
    </location>
</feature>
<sequence>MLDTLYISQRAANAIIADVAPYRISSEALLAINNFLDEFLYFLVDSARSLDLVKIKLAIGQVLPTSLGKNAVQEAELELKTYVESGNSDHKKEKTIEITPFPLQKVFEQFRVKCQFFSTLGERGADDRDPNTVPDLYSSEGIHIAPSLAIYLTAVLEYVGEYILILVAKASEKQGVEVARTQEVFFALSEDLQIFPLFRRTNLKEQLESESTQPTTTSDRIITGSTHITTSDLSTCTSSDLSTKSPIPGYMKSPTSTSPYSPRSPTKSGSYNGHSKGGKQGSLDGFCNDWTKSNTSPVKSLSDYGRQSSDYKNMRSSKSMQSLQGQGGDKESDLRSVSSMEDNIEKMRSFETLISNNQTMKVSLTPNRLITIETHKRPPKLAPREPVSRDSTSLSNLEKSYDDDDELFGKRKFKKDKESLLEFLKNTSPDDPSGKLKKKDSRVELPRKLGKVIDKLEPFSEGPGSPGSHSRHAPLIPPSSSTSYQSDRIKANINRTLSSSSLASDDQNQSYVSPTTTSSYLAPSLHYSKSFDQTQSNYYNAPSKHKSRPDPLDLLEDDLLYTEDQKKSKRRHQAQDLIDFLSTSPPKETILSSNSSNDSVGNSGKKKEKKLKKLFSRLKKASFTDESTQNLNDQRSSNAGKNSFYTHGSNSTGSTLVNKPARYVKIEIPKIPPKEDNQEQSIFDQVEIQGRHARQVSRASLSGSTRSLQYNPNRSTFSSTGGMTSPTILEKKPSNSKLNSDDYNEYMGTTDRSKQFQKSSNILNIQPTNTSTLSKSGTNNNNTHKFPSPITPQQKSYNSNVNNQILSQEVNKIIPDLSKKQNTQISETSLMSAEMLSINNKNIINEKEVRTKSEEMEIFKESVKNKEVISYDGFLATIIETEISIQEVQEETTFDTCNEEVELEEALIVEWLLGTGLTFKSAMTYIDVMQDYEDEEMEKSDYEDADDTAEFIDDRGEEHSNVY</sequence>
<dbReference type="OrthoDB" id="5382203at2759"/>
<feature type="compositionally biased region" description="Polar residues" evidence="1">
    <location>
        <begin position="290"/>
        <end position="324"/>
    </location>
</feature>